<dbReference type="OrthoDB" id="9779872at2"/>
<evidence type="ECO:0000256" key="4">
    <source>
        <dbReference type="ARBA" id="ARBA00022840"/>
    </source>
</evidence>
<dbReference type="InterPro" id="IPR003593">
    <property type="entry name" value="AAA+_ATPase"/>
</dbReference>
<dbReference type="CDD" id="cd03219">
    <property type="entry name" value="ABC_Mj1267_LivG_branched"/>
    <property type="match status" value="1"/>
</dbReference>
<dbReference type="Pfam" id="PF00005">
    <property type="entry name" value="ABC_tran"/>
    <property type="match status" value="1"/>
</dbReference>
<evidence type="ECO:0000256" key="2">
    <source>
        <dbReference type="ARBA" id="ARBA00022448"/>
    </source>
</evidence>
<keyword evidence="3" id="KW-0547">Nucleotide-binding</keyword>
<evidence type="ECO:0000256" key="3">
    <source>
        <dbReference type="ARBA" id="ARBA00022741"/>
    </source>
</evidence>
<reference evidence="6 7" key="1">
    <citation type="submission" date="2019-06" db="EMBL/GenBank/DDBJ databases">
        <title>New taxonomy in bacterial strain CC-CFT640, isolated from vineyard.</title>
        <authorList>
            <person name="Lin S.-Y."/>
            <person name="Tsai C.-F."/>
            <person name="Young C.-C."/>
        </authorList>
    </citation>
    <scope>NUCLEOTIDE SEQUENCE [LARGE SCALE GENOMIC DNA]</scope>
    <source>
        <strain evidence="6 7">CC-CFT640</strain>
    </source>
</reference>
<keyword evidence="2" id="KW-0813">Transport</keyword>
<name>A0A5C8PAT2_9HYPH</name>
<dbReference type="SUPFAM" id="SSF52540">
    <property type="entry name" value="P-loop containing nucleoside triphosphate hydrolases"/>
    <property type="match status" value="1"/>
</dbReference>
<dbReference type="InterPro" id="IPR051120">
    <property type="entry name" value="ABC_AA/LPS_Transport"/>
</dbReference>
<evidence type="ECO:0000313" key="7">
    <source>
        <dbReference type="Proteomes" id="UP000321638"/>
    </source>
</evidence>
<dbReference type="PROSITE" id="PS50893">
    <property type="entry name" value="ABC_TRANSPORTER_2"/>
    <property type="match status" value="1"/>
</dbReference>
<dbReference type="InterPro" id="IPR027417">
    <property type="entry name" value="P-loop_NTPase"/>
</dbReference>
<organism evidence="6 7">
    <name type="scientific">Vineibacter terrae</name>
    <dbReference type="NCBI Taxonomy" id="2586908"/>
    <lineage>
        <taxon>Bacteria</taxon>
        <taxon>Pseudomonadati</taxon>
        <taxon>Pseudomonadota</taxon>
        <taxon>Alphaproteobacteria</taxon>
        <taxon>Hyphomicrobiales</taxon>
        <taxon>Vineibacter</taxon>
    </lineage>
</organism>
<dbReference type="SMART" id="SM00382">
    <property type="entry name" value="AAA"/>
    <property type="match status" value="1"/>
</dbReference>
<protein>
    <submittedName>
        <fullName evidence="6">ATP-binding cassette domain-containing protein</fullName>
    </submittedName>
</protein>
<evidence type="ECO:0000256" key="1">
    <source>
        <dbReference type="ARBA" id="ARBA00005417"/>
    </source>
</evidence>
<dbReference type="AlphaFoldDB" id="A0A5C8PAT2"/>
<dbReference type="InterPro" id="IPR003439">
    <property type="entry name" value="ABC_transporter-like_ATP-bd"/>
</dbReference>
<comment type="similarity">
    <text evidence="1">Belongs to the ABC transporter superfamily.</text>
</comment>
<dbReference type="Proteomes" id="UP000321638">
    <property type="component" value="Unassembled WGS sequence"/>
</dbReference>
<dbReference type="EMBL" id="VDUZ01000065">
    <property type="protein sequence ID" value="TXL70145.1"/>
    <property type="molecule type" value="Genomic_DNA"/>
</dbReference>
<dbReference type="PROSITE" id="PS00211">
    <property type="entry name" value="ABC_TRANSPORTER_1"/>
    <property type="match status" value="1"/>
</dbReference>
<dbReference type="GO" id="GO:0005886">
    <property type="term" value="C:plasma membrane"/>
    <property type="evidence" value="ECO:0007669"/>
    <property type="project" value="TreeGrafter"/>
</dbReference>
<keyword evidence="4 6" id="KW-0067">ATP-binding</keyword>
<dbReference type="RefSeq" id="WP_147851869.1">
    <property type="nucleotide sequence ID" value="NZ_VDUZ01000065.1"/>
</dbReference>
<dbReference type="InterPro" id="IPR017871">
    <property type="entry name" value="ABC_transporter-like_CS"/>
</dbReference>
<dbReference type="Gene3D" id="3.40.50.300">
    <property type="entry name" value="P-loop containing nucleotide triphosphate hydrolases"/>
    <property type="match status" value="1"/>
</dbReference>
<evidence type="ECO:0000259" key="5">
    <source>
        <dbReference type="PROSITE" id="PS50893"/>
    </source>
</evidence>
<dbReference type="GO" id="GO:0005524">
    <property type="term" value="F:ATP binding"/>
    <property type="evidence" value="ECO:0007669"/>
    <property type="project" value="UniProtKB-KW"/>
</dbReference>
<dbReference type="GO" id="GO:0016887">
    <property type="term" value="F:ATP hydrolysis activity"/>
    <property type="evidence" value="ECO:0007669"/>
    <property type="project" value="InterPro"/>
</dbReference>
<feature type="domain" description="ABC transporter" evidence="5">
    <location>
        <begin position="6"/>
        <end position="236"/>
    </location>
</feature>
<keyword evidence="7" id="KW-1185">Reference proteome</keyword>
<comment type="caution">
    <text evidence="6">The sequence shown here is derived from an EMBL/GenBank/DDBJ whole genome shotgun (WGS) entry which is preliminary data.</text>
</comment>
<proteinExistence type="inferred from homology"/>
<dbReference type="PANTHER" id="PTHR45772:SF8">
    <property type="entry name" value="HIGH-AFFINITY BRANCHED-CHAIN AMINO ACID TRANSPORT ATP-BINDING PROTEIN"/>
    <property type="match status" value="1"/>
</dbReference>
<accession>A0A5C8PAT2</accession>
<sequence>MTAPILQTRGLTMRFGGVIAVNGVDFSLQEAELRCLIGPNGAGKSTFFKCLTGQLRPSHGDVLFRGHSIAGSQSHAIARHGVGIKTQVPSVFDGLSVRENVWLAAARVNPGRLADTMTDAALQRVGIGAIAGRMVGQLAHGQRQLVELAMVVAPEPDLILLDEPAAGMTDDEVDRLVDLIKELNKRHALVVVEHDMQFIRRVARTVTVFHQGAILVEGDVADILVDARVRDVYLGRQAA</sequence>
<dbReference type="PANTHER" id="PTHR45772">
    <property type="entry name" value="CONSERVED COMPONENT OF ABC TRANSPORTER FOR NATURAL AMINO ACIDS-RELATED"/>
    <property type="match status" value="1"/>
</dbReference>
<evidence type="ECO:0000313" key="6">
    <source>
        <dbReference type="EMBL" id="TXL70145.1"/>
    </source>
</evidence>
<gene>
    <name evidence="6" type="ORF">FHP25_36095</name>
</gene>